<protein>
    <recommendedName>
        <fullName evidence="2">DUF4283 domain-containing protein</fullName>
    </recommendedName>
</protein>
<feature type="region of interest" description="Disordered" evidence="1">
    <location>
        <begin position="1"/>
        <end position="42"/>
    </location>
</feature>
<evidence type="ECO:0000313" key="3">
    <source>
        <dbReference type="EMBL" id="KAJ8441405.1"/>
    </source>
</evidence>
<feature type="region of interest" description="Disordered" evidence="1">
    <location>
        <begin position="327"/>
        <end position="364"/>
    </location>
</feature>
<comment type="caution">
    <text evidence="3">The sequence shown here is derived from an EMBL/GenBank/DDBJ whole genome shotgun (WGS) entry which is preliminary data.</text>
</comment>
<evidence type="ECO:0000313" key="4">
    <source>
        <dbReference type="Proteomes" id="UP001153076"/>
    </source>
</evidence>
<reference evidence="3" key="1">
    <citation type="submission" date="2022-04" db="EMBL/GenBank/DDBJ databases">
        <title>Carnegiea gigantea Genome sequencing and assembly v2.</title>
        <authorList>
            <person name="Copetti D."/>
            <person name="Sanderson M.J."/>
            <person name="Burquez A."/>
            <person name="Wojciechowski M.F."/>
        </authorList>
    </citation>
    <scope>NUCLEOTIDE SEQUENCE</scope>
    <source>
        <strain evidence="3">SGP5-SGP5p</strain>
        <tissue evidence="3">Aerial part</tissue>
    </source>
</reference>
<gene>
    <name evidence="3" type="ORF">Cgig2_002364</name>
</gene>
<dbReference type="OrthoDB" id="1926761at2759"/>
<organism evidence="3 4">
    <name type="scientific">Carnegiea gigantea</name>
    <dbReference type="NCBI Taxonomy" id="171969"/>
    <lineage>
        <taxon>Eukaryota</taxon>
        <taxon>Viridiplantae</taxon>
        <taxon>Streptophyta</taxon>
        <taxon>Embryophyta</taxon>
        <taxon>Tracheophyta</taxon>
        <taxon>Spermatophyta</taxon>
        <taxon>Magnoliopsida</taxon>
        <taxon>eudicotyledons</taxon>
        <taxon>Gunneridae</taxon>
        <taxon>Pentapetalae</taxon>
        <taxon>Caryophyllales</taxon>
        <taxon>Cactineae</taxon>
        <taxon>Cactaceae</taxon>
        <taxon>Cactoideae</taxon>
        <taxon>Echinocereeae</taxon>
        <taxon>Carnegiea</taxon>
    </lineage>
</organism>
<dbReference type="EMBL" id="JAKOGI010000167">
    <property type="protein sequence ID" value="KAJ8441405.1"/>
    <property type="molecule type" value="Genomic_DNA"/>
</dbReference>
<dbReference type="AlphaFoldDB" id="A0A9Q1QID5"/>
<dbReference type="PANTHER" id="PTHR31286">
    <property type="entry name" value="GLYCINE-RICH CELL WALL STRUCTURAL PROTEIN 1.8-LIKE"/>
    <property type="match status" value="1"/>
</dbReference>
<proteinExistence type="predicted"/>
<dbReference type="Pfam" id="PF14111">
    <property type="entry name" value="DUF4283"/>
    <property type="match status" value="1"/>
</dbReference>
<evidence type="ECO:0000259" key="2">
    <source>
        <dbReference type="Pfam" id="PF14111"/>
    </source>
</evidence>
<accession>A0A9Q1QID5</accession>
<evidence type="ECO:0000256" key="1">
    <source>
        <dbReference type="SAM" id="MobiDB-lite"/>
    </source>
</evidence>
<dbReference type="InterPro" id="IPR025558">
    <property type="entry name" value="DUF4283"/>
</dbReference>
<dbReference type="InterPro" id="IPR040256">
    <property type="entry name" value="At4g02000-like"/>
</dbReference>
<keyword evidence="4" id="KW-1185">Reference proteome</keyword>
<name>A0A9Q1QID5_9CARY</name>
<dbReference type="Proteomes" id="UP001153076">
    <property type="component" value="Unassembled WGS sequence"/>
</dbReference>
<sequence>MGTPQQHVEASSKERDQIFHSTKKFKRGATLEPPGLNEKDVDMVPKTEELITHGAREEANKQPNQMSFKDRRMANLRRRIGIQKMMNRTPKRTRDEKVNLRKPWRRSLIMKLFEKDTGFIQLKCALATKWSLKGDFTLIDLGHDYYIARFSNKGDYDYVLTQGPWLVRDNYLTIHKWVPNFVPDEEPIRHLTVWIRIPHLNMEYFNERFLSLVGEKVGKVLKVDNTAAYVERGKFTRMGVEVDLSKTLLLKFHLHGWYGISNMRVYDSFASSAARSDTKRIVALSTHLMMLTPILDKRGTPRPYCGHPRGWPEYLEDYGSWMLVKKPQRKKNTRSNPEVGRANRVGAHQNRAGNRPRLYSARDQ</sequence>
<dbReference type="PANTHER" id="PTHR31286:SF99">
    <property type="entry name" value="DUF4283 DOMAIN-CONTAINING PROTEIN"/>
    <property type="match status" value="1"/>
</dbReference>
<feature type="domain" description="DUF4283" evidence="2">
    <location>
        <begin position="104"/>
        <end position="185"/>
    </location>
</feature>